<accession>A0A251XG70</accession>
<evidence type="ECO:0000256" key="1">
    <source>
        <dbReference type="SAM" id="MobiDB-lite"/>
    </source>
</evidence>
<comment type="caution">
    <text evidence="2">The sequence shown here is derived from an EMBL/GenBank/DDBJ whole genome shotgun (WGS) entry which is preliminary data.</text>
</comment>
<evidence type="ECO:0000313" key="2">
    <source>
        <dbReference type="EMBL" id="OUE01431.1"/>
    </source>
</evidence>
<feature type="region of interest" description="Disordered" evidence="1">
    <location>
        <begin position="40"/>
        <end position="78"/>
    </location>
</feature>
<organism evidence="2 3">
    <name type="scientific">Clavibacter michiganensis subsp. michiganensis</name>
    <dbReference type="NCBI Taxonomy" id="33013"/>
    <lineage>
        <taxon>Bacteria</taxon>
        <taxon>Bacillati</taxon>
        <taxon>Actinomycetota</taxon>
        <taxon>Actinomycetes</taxon>
        <taxon>Micrococcales</taxon>
        <taxon>Microbacteriaceae</taxon>
        <taxon>Clavibacter</taxon>
    </lineage>
</organism>
<protein>
    <submittedName>
        <fullName evidence="2">Uncharacterized protein</fullName>
    </submittedName>
</protein>
<reference evidence="2 3" key="1">
    <citation type="submission" date="2016-08" db="EMBL/GenBank/DDBJ databases">
        <title>Genome sequence of Clavibacter michiganensis subsp. michiganensis strain CASJ007.</title>
        <authorList>
            <person name="Thapa S.P."/>
            <person name="Coaker G."/>
        </authorList>
    </citation>
    <scope>NUCLEOTIDE SEQUENCE [LARGE SCALE GENOMIC DNA]</scope>
    <source>
        <strain evidence="2">CASJ007</strain>
    </source>
</reference>
<proteinExistence type="predicted"/>
<dbReference type="EMBL" id="MDHH01000003">
    <property type="protein sequence ID" value="OUE01431.1"/>
    <property type="molecule type" value="Genomic_DNA"/>
</dbReference>
<dbReference type="AlphaFoldDB" id="A0A251XG70"/>
<dbReference type="Proteomes" id="UP000195062">
    <property type="component" value="Unassembled WGS sequence"/>
</dbReference>
<evidence type="ECO:0000313" key="3">
    <source>
        <dbReference type="Proteomes" id="UP000195062"/>
    </source>
</evidence>
<name>A0A251XG70_CLAMM</name>
<keyword evidence="3" id="KW-1185">Reference proteome</keyword>
<gene>
    <name evidence="2" type="ORF">CMMCAS07_14070</name>
</gene>
<sequence length="78" mass="8201">MPESLKNAYAANAATISGRTHAAMTKVPTIARTTRLPCRMRSASPRPTTFCPTTAEKKTNASVRSTDFGKSGSANSAV</sequence>